<protein>
    <recommendedName>
        <fullName evidence="3 10">Cell division protein FtsX</fullName>
    </recommendedName>
</protein>
<dbReference type="STRING" id="1123303.GCA_000372425_00813"/>
<feature type="domain" description="ABC3 transporter permease C-terminal" evidence="12">
    <location>
        <begin position="192"/>
        <end position="310"/>
    </location>
</feature>
<proteinExistence type="inferred from homology"/>
<dbReference type="Proteomes" id="UP000249495">
    <property type="component" value="Chromosome 1"/>
</dbReference>
<sequence>MIRRFFRHIWQSLKNLKRNGWMTLAAVSSVTITLTLVGIFAAFLLNTEKLASGIEKNIQINTYLQVDSKDAVESYVDPNDASKTIANPDYHKVYDQIAKLSNVKSITFSSKDEQLAKLKETYGEDWNLFDGDANPLYDVYIVQTTSPSKVKSVAKQIEKIAGIDSVTYGGAESENIFNLASFVRTWGLVGTGLLVFVAIFLISNTIRITILSRRTEIQIMRLVGAKNGYIRAPFFFEGAWVGFLGTILPALAIYFLYDFVFKQFNPDLLTQNLSIYSPHPFVYYLIGGMFVIGILIGALGSILSMRRFLKI</sequence>
<comment type="subcellular location">
    <subcellularLocation>
        <location evidence="1">Cell membrane</location>
        <topology evidence="1">Multi-pass membrane protein</topology>
    </subcellularLocation>
</comment>
<feature type="transmembrane region" description="Helical" evidence="11">
    <location>
        <begin position="186"/>
        <end position="211"/>
    </location>
</feature>
<evidence type="ECO:0000256" key="7">
    <source>
        <dbReference type="ARBA" id="ARBA00022989"/>
    </source>
</evidence>
<dbReference type="PIRSF" id="PIRSF003097">
    <property type="entry name" value="FtsX"/>
    <property type="match status" value="1"/>
</dbReference>
<evidence type="ECO:0000256" key="9">
    <source>
        <dbReference type="ARBA" id="ARBA00023306"/>
    </source>
</evidence>
<keyword evidence="6 11" id="KW-0812">Transmembrane</keyword>
<dbReference type="InterPro" id="IPR003838">
    <property type="entry name" value="ABC3_permease_C"/>
</dbReference>
<evidence type="ECO:0000256" key="1">
    <source>
        <dbReference type="ARBA" id="ARBA00004651"/>
    </source>
</evidence>
<gene>
    <name evidence="14" type="primary">ftsX</name>
    <name evidence="14" type="ORF">NCTC12278_01292</name>
</gene>
<evidence type="ECO:0000256" key="6">
    <source>
        <dbReference type="ARBA" id="ARBA00022692"/>
    </source>
</evidence>
<dbReference type="EMBL" id="LS483343">
    <property type="protein sequence ID" value="SQF40717.1"/>
    <property type="molecule type" value="Genomic_DNA"/>
</dbReference>
<name>A0A2X3W5A0_9STRE</name>
<reference evidence="14 15" key="1">
    <citation type="submission" date="2018-06" db="EMBL/GenBank/DDBJ databases">
        <authorList>
            <consortium name="Pathogen Informatics"/>
            <person name="Doyle S."/>
        </authorList>
    </citation>
    <scope>NUCLEOTIDE SEQUENCE [LARGE SCALE GENOMIC DNA]</scope>
    <source>
        <strain evidence="14 15">NCTC12278</strain>
    </source>
</reference>
<keyword evidence="9 10" id="KW-0131">Cell cycle</keyword>
<keyword evidence="4 10" id="KW-1003">Cell membrane</keyword>
<dbReference type="Pfam" id="PF02687">
    <property type="entry name" value="FtsX"/>
    <property type="match status" value="1"/>
</dbReference>
<dbReference type="Gene3D" id="3.30.70.3040">
    <property type="match status" value="1"/>
</dbReference>
<accession>A0A2X3W5A0</accession>
<organism evidence="14 15">
    <name type="scientific">Streptococcus ferus</name>
    <dbReference type="NCBI Taxonomy" id="1345"/>
    <lineage>
        <taxon>Bacteria</taxon>
        <taxon>Bacillati</taxon>
        <taxon>Bacillota</taxon>
        <taxon>Bacilli</taxon>
        <taxon>Lactobacillales</taxon>
        <taxon>Streptococcaceae</taxon>
        <taxon>Streptococcus</taxon>
    </lineage>
</organism>
<comment type="similarity">
    <text evidence="2 10">Belongs to the ABC-4 integral membrane protein family. FtsX subfamily.</text>
</comment>
<evidence type="ECO:0000256" key="5">
    <source>
        <dbReference type="ARBA" id="ARBA00022618"/>
    </source>
</evidence>
<dbReference type="AlphaFoldDB" id="A0A2X3W5A0"/>
<feature type="transmembrane region" description="Helical" evidence="11">
    <location>
        <begin position="232"/>
        <end position="257"/>
    </location>
</feature>
<feature type="transmembrane region" description="Helical" evidence="11">
    <location>
        <begin position="281"/>
        <end position="303"/>
    </location>
</feature>
<feature type="transmembrane region" description="Helical" evidence="11">
    <location>
        <begin position="21"/>
        <end position="45"/>
    </location>
</feature>
<dbReference type="RefSeq" id="WP_018030141.1">
    <property type="nucleotide sequence ID" value="NZ_CAMCCF010000002.1"/>
</dbReference>
<dbReference type="InterPro" id="IPR040690">
    <property type="entry name" value="FtsX_ECD"/>
</dbReference>
<comment type="function">
    <text evidence="10">Part of the ABC transporter FtsEX involved in asymmetric cellular division facilitating the initiation of sporulation.</text>
</comment>
<evidence type="ECO:0000259" key="12">
    <source>
        <dbReference type="Pfam" id="PF02687"/>
    </source>
</evidence>
<evidence type="ECO:0000256" key="3">
    <source>
        <dbReference type="ARBA" id="ARBA00021907"/>
    </source>
</evidence>
<feature type="domain" description="FtsX extracellular" evidence="13">
    <location>
        <begin position="79"/>
        <end position="166"/>
    </location>
</feature>
<dbReference type="NCBIfam" id="NF038347">
    <property type="entry name" value="FtsX_Gpos"/>
    <property type="match status" value="1"/>
</dbReference>
<evidence type="ECO:0000313" key="14">
    <source>
        <dbReference type="EMBL" id="SQF40717.1"/>
    </source>
</evidence>
<dbReference type="GO" id="GO:0051301">
    <property type="term" value="P:cell division"/>
    <property type="evidence" value="ECO:0007669"/>
    <property type="project" value="UniProtKB-KW"/>
</dbReference>
<evidence type="ECO:0000313" key="15">
    <source>
        <dbReference type="Proteomes" id="UP000249495"/>
    </source>
</evidence>
<evidence type="ECO:0000256" key="4">
    <source>
        <dbReference type="ARBA" id="ARBA00022475"/>
    </source>
</evidence>
<keyword evidence="15" id="KW-1185">Reference proteome</keyword>
<dbReference type="InterPro" id="IPR004513">
    <property type="entry name" value="FtsX"/>
</dbReference>
<evidence type="ECO:0000256" key="8">
    <source>
        <dbReference type="ARBA" id="ARBA00023136"/>
    </source>
</evidence>
<dbReference type="OrthoDB" id="9812531at2"/>
<evidence type="ECO:0000259" key="13">
    <source>
        <dbReference type="Pfam" id="PF18075"/>
    </source>
</evidence>
<dbReference type="InterPro" id="IPR058204">
    <property type="entry name" value="FtsX_firmicutes-type"/>
</dbReference>
<evidence type="ECO:0000256" key="10">
    <source>
        <dbReference type="PIRNR" id="PIRNR003097"/>
    </source>
</evidence>
<dbReference type="KEGG" id="sfer:NCTC12278_01292"/>
<dbReference type="GO" id="GO:0005886">
    <property type="term" value="C:plasma membrane"/>
    <property type="evidence" value="ECO:0007669"/>
    <property type="project" value="UniProtKB-SubCell"/>
</dbReference>
<dbReference type="PANTHER" id="PTHR47755">
    <property type="entry name" value="CELL DIVISION PROTEIN FTSX"/>
    <property type="match status" value="1"/>
</dbReference>
<evidence type="ECO:0000256" key="2">
    <source>
        <dbReference type="ARBA" id="ARBA00007379"/>
    </source>
</evidence>
<keyword evidence="7 11" id="KW-1133">Transmembrane helix</keyword>
<dbReference type="PANTHER" id="PTHR47755:SF1">
    <property type="entry name" value="CELL DIVISION PROTEIN FTSX"/>
    <property type="match status" value="1"/>
</dbReference>
<keyword evidence="8 10" id="KW-0472">Membrane</keyword>
<dbReference type="Pfam" id="PF18075">
    <property type="entry name" value="FtsX_ECD"/>
    <property type="match status" value="1"/>
</dbReference>
<keyword evidence="5 10" id="KW-0132">Cell division</keyword>
<evidence type="ECO:0000256" key="11">
    <source>
        <dbReference type="SAM" id="Phobius"/>
    </source>
</evidence>